<dbReference type="STRING" id="13249.T1I686"/>
<dbReference type="FunCoup" id="T1I686">
    <property type="interactions" value="439"/>
</dbReference>
<dbReference type="PANTHER" id="PTHR16056:SF2">
    <property type="entry name" value="TESTIS-EXPRESSED PROTEIN 10"/>
    <property type="match status" value="1"/>
</dbReference>
<dbReference type="SUPFAM" id="SSF48371">
    <property type="entry name" value="ARM repeat"/>
    <property type="match status" value="1"/>
</dbReference>
<reference evidence="5" key="1">
    <citation type="submission" date="2015-05" db="UniProtKB">
        <authorList>
            <consortium name="EnsemblMetazoa"/>
        </authorList>
    </citation>
    <scope>IDENTIFICATION</scope>
</reference>
<dbReference type="Pfam" id="PF12333">
    <property type="entry name" value="Ipi1_N"/>
    <property type="match status" value="1"/>
</dbReference>
<evidence type="ECO:0000313" key="6">
    <source>
        <dbReference type="Proteomes" id="UP000015103"/>
    </source>
</evidence>
<dbReference type="Proteomes" id="UP000015103">
    <property type="component" value="Unassembled WGS sequence"/>
</dbReference>
<keyword evidence="3" id="KW-0539">Nucleus</keyword>
<dbReference type="EMBL" id="ACPB03014449">
    <property type="status" value="NOT_ANNOTATED_CDS"/>
    <property type="molecule type" value="Genomic_DNA"/>
</dbReference>
<dbReference type="HOGENOM" id="CLU_014208_1_0_1"/>
<keyword evidence="6" id="KW-1185">Reference proteome</keyword>
<evidence type="ECO:0000259" key="4">
    <source>
        <dbReference type="Pfam" id="PF12333"/>
    </source>
</evidence>
<name>T1I686_RHOPR</name>
<evidence type="ECO:0000313" key="5">
    <source>
        <dbReference type="EnsemblMetazoa" id="RPRC011805-PA"/>
    </source>
</evidence>
<dbReference type="InterPro" id="IPR011989">
    <property type="entry name" value="ARM-like"/>
</dbReference>
<comment type="similarity">
    <text evidence="2">Belongs to the IPI1/TEX10 family.</text>
</comment>
<dbReference type="OMA" id="WLEVRPQ"/>
<evidence type="ECO:0000256" key="1">
    <source>
        <dbReference type="ARBA" id="ARBA00004123"/>
    </source>
</evidence>
<comment type="subcellular location">
    <subcellularLocation>
        <location evidence="1">Nucleus</location>
    </subcellularLocation>
</comment>
<sequence length="643" mass="73196">MGKSRRKFIKKEKAKVKLKSSKTVLPKGQNLTDTNFKVKKIVIKDQVKPHEKGELLSTTKLNVQDLLSRLGHHNVNMRKEALEGLTELISSHSEQILHSYLSVLLKNVTKSILDFVGLIRKDAIRLLSNIFSKTQCQQLEPFFPSMSSYLICGLTHIDYGIRVDSLYLLDIFLKHVPKLCANSAPKILPVCLDLISHKGSDNRTLSLNLDSSWTSKKWRQKVLSRIRILLTALNDSRVTGTCDEMRQQNGGDLQNKKAHFPYFLNIEAYICSTLQLDCMSQNYLRTDYFSIKSFGDAVIPLLLDMFVETIPQTEENVGASPDNSTIIAADDSEILKNIVDIIQLLWNNIAKEENASEKLSNLTKDHGRAVISKLIVGKFPYAASSQLNNKKKSVSTAESGFDISCKLQNLNLCMLVILFGDYSVWHYVIPYLKNIFRMADILNNQECITFTSCISNICQNRQFEDSKYFVNQASKSALTSKGLLANNLFVFLSDIALDRRFEDYHNETNFKSWLESLPKKLTKSKISAQVLEKICQISIRNYKSYTESLDALIESMLDNIPRIQVDGMEKERASIKIASLLYYVKEWDQEFIDELNIAIEKNYWGPTVTSYIQDIQKLKLNQKALKSTEKEICPAGPPIPRNI</sequence>
<dbReference type="AlphaFoldDB" id="T1I686"/>
<protein>
    <submittedName>
        <fullName evidence="5">Ipi1_N domain-containing protein</fullName>
    </submittedName>
</protein>
<dbReference type="VEuPathDB" id="VectorBase:RPRC011805"/>
<dbReference type="InParanoid" id="T1I686"/>
<dbReference type="InterPro" id="IPR016024">
    <property type="entry name" value="ARM-type_fold"/>
</dbReference>
<evidence type="ECO:0000256" key="2">
    <source>
        <dbReference type="ARBA" id="ARBA00006427"/>
    </source>
</evidence>
<accession>T1I686</accession>
<proteinExistence type="inferred from homology"/>
<feature type="domain" description="Pre-rRNA-processing protein Ipi1 N-terminal" evidence="4">
    <location>
        <begin position="137"/>
        <end position="230"/>
    </location>
</feature>
<dbReference type="InterPro" id="IPR024679">
    <property type="entry name" value="Ipi1_N"/>
</dbReference>
<dbReference type="GO" id="GO:0071339">
    <property type="term" value="C:MLL1 complex"/>
    <property type="evidence" value="ECO:0007669"/>
    <property type="project" value="TreeGrafter"/>
</dbReference>
<dbReference type="EnsemblMetazoa" id="RPRC011805-RA">
    <property type="protein sequence ID" value="RPRC011805-PA"/>
    <property type="gene ID" value="RPRC011805"/>
</dbReference>
<dbReference type="Gene3D" id="1.25.10.10">
    <property type="entry name" value="Leucine-rich Repeat Variant"/>
    <property type="match status" value="1"/>
</dbReference>
<organism evidence="5 6">
    <name type="scientific">Rhodnius prolixus</name>
    <name type="common">Triatomid bug</name>
    <dbReference type="NCBI Taxonomy" id="13249"/>
    <lineage>
        <taxon>Eukaryota</taxon>
        <taxon>Metazoa</taxon>
        <taxon>Ecdysozoa</taxon>
        <taxon>Arthropoda</taxon>
        <taxon>Hexapoda</taxon>
        <taxon>Insecta</taxon>
        <taxon>Pterygota</taxon>
        <taxon>Neoptera</taxon>
        <taxon>Paraneoptera</taxon>
        <taxon>Hemiptera</taxon>
        <taxon>Heteroptera</taxon>
        <taxon>Panheteroptera</taxon>
        <taxon>Cimicomorpha</taxon>
        <taxon>Reduviidae</taxon>
        <taxon>Triatominae</taxon>
        <taxon>Rhodnius</taxon>
    </lineage>
</organism>
<dbReference type="eggNOG" id="KOG2149">
    <property type="taxonomic scope" value="Eukaryota"/>
</dbReference>
<dbReference type="PANTHER" id="PTHR16056">
    <property type="entry name" value="REGULATOR OF MICROTUBULE DYNAMICS PROTEIN"/>
    <property type="match status" value="1"/>
</dbReference>
<evidence type="ECO:0000256" key="3">
    <source>
        <dbReference type="ARBA" id="ARBA00023242"/>
    </source>
</evidence>